<keyword evidence="3" id="KW-1185">Reference proteome</keyword>
<evidence type="ECO:0000256" key="1">
    <source>
        <dbReference type="SAM" id="MobiDB-lite"/>
    </source>
</evidence>
<organism evidence="2 3">
    <name type="scientific">Pleurostoma richardsiae</name>
    <dbReference type="NCBI Taxonomy" id="41990"/>
    <lineage>
        <taxon>Eukaryota</taxon>
        <taxon>Fungi</taxon>
        <taxon>Dikarya</taxon>
        <taxon>Ascomycota</taxon>
        <taxon>Pezizomycotina</taxon>
        <taxon>Sordariomycetes</taxon>
        <taxon>Sordariomycetidae</taxon>
        <taxon>Calosphaeriales</taxon>
        <taxon>Pleurostomataceae</taxon>
        <taxon>Pleurostoma</taxon>
    </lineage>
</organism>
<protein>
    <submittedName>
        <fullName evidence="2">Uncharacterized protein</fullName>
    </submittedName>
</protein>
<comment type="caution">
    <text evidence="2">The sequence shown here is derived from an EMBL/GenBank/DDBJ whole genome shotgun (WGS) entry which is preliminary data.</text>
</comment>
<dbReference type="Proteomes" id="UP001174694">
    <property type="component" value="Unassembled WGS sequence"/>
</dbReference>
<gene>
    <name evidence="2" type="ORF">NKR23_g4649</name>
</gene>
<feature type="region of interest" description="Disordered" evidence="1">
    <location>
        <begin position="1"/>
        <end position="23"/>
    </location>
</feature>
<evidence type="ECO:0000313" key="3">
    <source>
        <dbReference type="Proteomes" id="UP001174694"/>
    </source>
</evidence>
<evidence type="ECO:0000313" key="2">
    <source>
        <dbReference type="EMBL" id="KAJ9149083.1"/>
    </source>
</evidence>
<name>A0AA38RV99_9PEZI</name>
<proteinExistence type="predicted"/>
<dbReference type="AlphaFoldDB" id="A0AA38RV99"/>
<sequence>MATPHQRPDFGPIPQEHGFRPTNIVPPRRNYQEGFRPARTDLGFLDFTTFNTYSPYAWGYTIYRAVFGGTSDARFAEGLRRLEAWVRWHVRMQRYEEIRDWPEECKPASDEVDGPTDELAKRMWNEVFEDYPDTEQVITEPEGREDFSPVGRAFISWVASLGVDTSGLNTRYDLCLVIDETVLKMLEKLPAQTPPVGPLQKGSPEESRLFDLMINTWVWILDRKTMEEKENGIAREFLPWARLRMGFFYDLWFKRPRGLDPANWKCLVEEDRARPDTVRW</sequence>
<reference evidence="2" key="1">
    <citation type="submission" date="2022-07" db="EMBL/GenBank/DDBJ databases">
        <title>Fungi with potential for degradation of polypropylene.</title>
        <authorList>
            <person name="Gostincar C."/>
        </authorList>
    </citation>
    <scope>NUCLEOTIDE SEQUENCE</scope>
    <source>
        <strain evidence="2">EXF-13308</strain>
    </source>
</reference>
<dbReference type="EMBL" id="JANBVO010000011">
    <property type="protein sequence ID" value="KAJ9149083.1"/>
    <property type="molecule type" value="Genomic_DNA"/>
</dbReference>
<accession>A0AA38RV99</accession>